<gene>
    <name evidence="8" type="ORF">CA984_20865</name>
</gene>
<feature type="transmembrane region" description="Helical" evidence="6">
    <location>
        <begin position="167"/>
        <end position="189"/>
    </location>
</feature>
<keyword evidence="4 6" id="KW-0472">Membrane</keyword>
<feature type="transmembrane region" description="Helical" evidence="6">
    <location>
        <begin position="21"/>
        <end position="42"/>
    </location>
</feature>
<dbReference type="PANTHER" id="PTHR43229">
    <property type="entry name" value="NODULATION PROTEIN J"/>
    <property type="match status" value="1"/>
</dbReference>
<sequence length="246" mass="25681">MSDLILIHTRYQFLEQLRVPIALVASAFFPAAAMLAFVVPFAGADPASATSATAGMMLFGAMSAALIGLSISVAQDREQPWDPYLRTLPAGPLPRFAGRILTTMAGMLLSVVPVLLISAFLTAAAISPLRLALGIGALLVGSVPFMLMGLFIGYAASPKAAIAVSQVAYFPIAALGGLLVPLEVMPGFLQSLASFVPSRGAIELMWAAVAGRTPSPVSLAAFAVWTILAAAAATWAYRRDEGRRFS</sequence>
<dbReference type="InterPro" id="IPR000412">
    <property type="entry name" value="ABC_2_transport"/>
</dbReference>
<dbReference type="Pfam" id="PF01061">
    <property type="entry name" value="ABC2_membrane"/>
    <property type="match status" value="1"/>
</dbReference>
<organism evidence="8 9">
    <name type="scientific">Streptosporangium minutum</name>
    <dbReference type="NCBI Taxonomy" id="569862"/>
    <lineage>
        <taxon>Bacteria</taxon>
        <taxon>Bacillati</taxon>
        <taxon>Actinomycetota</taxon>
        <taxon>Actinomycetes</taxon>
        <taxon>Streptosporangiales</taxon>
        <taxon>Streptosporangiaceae</taxon>
        <taxon>Streptosporangium</taxon>
    </lineage>
</organism>
<dbReference type="RefSeq" id="WP_086574924.1">
    <property type="nucleotide sequence ID" value="NZ_NGFP01000095.1"/>
</dbReference>
<accession>A0A243RIX2</accession>
<evidence type="ECO:0000256" key="3">
    <source>
        <dbReference type="ARBA" id="ARBA00022989"/>
    </source>
</evidence>
<keyword evidence="5" id="KW-0046">Antibiotic resistance</keyword>
<keyword evidence="2 6" id="KW-0812">Transmembrane</keyword>
<dbReference type="InterPro" id="IPR013525">
    <property type="entry name" value="ABC2_TM"/>
</dbReference>
<comment type="subcellular location">
    <subcellularLocation>
        <location evidence="1">Membrane</location>
        <topology evidence="1">Multi-pass membrane protein</topology>
    </subcellularLocation>
</comment>
<dbReference type="GO" id="GO:0140359">
    <property type="term" value="F:ABC-type transporter activity"/>
    <property type="evidence" value="ECO:0007669"/>
    <property type="project" value="InterPro"/>
</dbReference>
<evidence type="ECO:0000259" key="7">
    <source>
        <dbReference type="Pfam" id="PF01061"/>
    </source>
</evidence>
<comment type="caution">
    <text evidence="8">The sequence shown here is derived from an EMBL/GenBank/DDBJ whole genome shotgun (WGS) entry which is preliminary data.</text>
</comment>
<dbReference type="Proteomes" id="UP000194761">
    <property type="component" value="Unassembled WGS sequence"/>
</dbReference>
<evidence type="ECO:0000256" key="1">
    <source>
        <dbReference type="ARBA" id="ARBA00004141"/>
    </source>
</evidence>
<name>A0A243RIX2_9ACTN</name>
<evidence type="ECO:0000313" key="9">
    <source>
        <dbReference type="Proteomes" id="UP000194761"/>
    </source>
</evidence>
<proteinExistence type="predicted"/>
<evidence type="ECO:0000256" key="2">
    <source>
        <dbReference type="ARBA" id="ARBA00022692"/>
    </source>
</evidence>
<feature type="transmembrane region" description="Helical" evidence="6">
    <location>
        <begin position="54"/>
        <end position="75"/>
    </location>
</feature>
<dbReference type="PANTHER" id="PTHR43229:SF2">
    <property type="entry name" value="NODULATION PROTEIN J"/>
    <property type="match status" value="1"/>
</dbReference>
<keyword evidence="9" id="KW-1185">Reference proteome</keyword>
<evidence type="ECO:0000256" key="6">
    <source>
        <dbReference type="SAM" id="Phobius"/>
    </source>
</evidence>
<protein>
    <submittedName>
        <fullName evidence="8">ABC transporter</fullName>
    </submittedName>
</protein>
<reference evidence="8 9" key="1">
    <citation type="submission" date="2017-05" db="EMBL/GenBank/DDBJ databases">
        <title>Biotechnological potential of actinobacteria isolated from South African environments.</title>
        <authorList>
            <person name="Le Roes-Hill M."/>
            <person name="Prins A."/>
            <person name="Durrell K.A."/>
        </authorList>
    </citation>
    <scope>NUCLEOTIDE SEQUENCE [LARGE SCALE GENOMIC DNA]</scope>
    <source>
        <strain evidence="8">M26</strain>
    </source>
</reference>
<feature type="transmembrane region" description="Helical" evidence="6">
    <location>
        <begin position="217"/>
        <end position="237"/>
    </location>
</feature>
<dbReference type="GO" id="GO:0046677">
    <property type="term" value="P:response to antibiotic"/>
    <property type="evidence" value="ECO:0007669"/>
    <property type="project" value="UniProtKB-KW"/>
</dbReference>
<dbReference type="EMBL" id="NGFP01000095">
    <property type="protein sequence ID" value="OUC94831.1"/>
    <property type="molecule type" value="Genomic_DNA"/>
</dbReference>
<feature type="transmembrane region" description="Helical" evidence="6">
    <location>
        <begin position="96"/>
        <end position="126"/>
    </location>
</feature>
<dbReference type="PIRSF" id="PIRSF006648">
    <property type="entry name" value="DrrB"/>
    <property type="match status" value="1"/>
</dbReference>
<dbReference type="InterPro" id="IPR051784">
    <property type="entry name" value="Nod_factor_ABC_transporter"/>
</dbReference>
<dbReference type="GO" id="GO:0043190">
    <property type="term" value="C:ATP-binding cassette (ABC) transporter complex"/>
    <property type="evidence" value="ECO:0007669"/>
    <property type="project" value="InterPro"/>
</dbReference>
<evidence type="ECO:0000313" key="8">
    <source>
        <dbReference type="EMBL" id="OUC94831.1"/>
    </source>
</evidence>
<feature type="transmembrane region" description="Helical" evidence="6">
    <location>
        <begin position="132"/>
        <end position="155"/>
    </location>
</feature>
<keyword evidence="3 6" id="KW-1133">Transmembrane helix</keyword>
<evidence type="ECO:0000256" key="5">
    <source>
        <dbReference type="ARBA" id="ARBA00023251"/>
    </source>
</evidence>
<feature type="domain" description="ABC-2 type transporter transmembrane" evidence="7">
    <location>
        <begin position="5"/>
        <end position="205"/>
    </location>
</feature>
<dbReference type="AlphaFoldDB" id="A0A243RIX2"/>
<evidence type="ECO:0000256" key="4">
    <source>
        <dbReference type="ARBA" id="ARBA00023136"/>
    </source>
</evidence>